<feature type="domain" description="Endonuclease/exonuclease/phosphatase" evidence="1">
    <location>
        <begin position="42"/>
        <end position="250"/>
    </location>
</feature>
<sequence length="264" mass="29815">MSDEEQLLSSSGEIRANDPYCSAAKTEPNPAEMLNATEFTLVSWNIYKENKEGWKKDLLTLSNASDLILLQEAYLTQTLNQFLVTSGQKWDMISAFRYRGIHAGVMTIGDIPAQTSCAQRATEPIAFLPKSSLINYYPIRNTQHTLLVANIHAINFTLGIKEFSEQLLHIKTVLANHQGPIVFGGDFNTWSDQRELALDQLIGNEELGLHKVDFVSNEAPLVWGHRLDHIFFRGLKVIKAEIIPVESSDHYPLKVQFEFVPENE</sequence>
<dbReference type="NCBIfam" id="NF003842">
    <property type="entry name" value="PRK05421.1-4"/>
    <property type="match status" value="1"/>
</dbReference>
<dbReference type="SUPFAM" id="SSF56219">
    <property type="entry name" value="DNase I-like"/>
    <property type="match status" value="1"/>
</dbReference>
<evidence type="ECO:0000313" key="3">
    <source>
        <dbReference type="Proteomes" id="UP000191980"/>
    </source>
</evidence>
<keyword evidence="3" id="KW-1185">Reference proteome</keyword>
<protein>
    <recommendedName>
        <fullName evidence="1">Endonuclease/exonuclease/phosphatase domain-containing protein</fullName>
    </recommendedName>
</protein>
<dbReference type="NCBIfam" id="NF003840">
    <property type="entry name" value="PRK05421.1-2"/>
    <property type="match status" value="1"/>
</dbReference>
<organism evidence="2 3">
    <name type="scientific">Methyloprofundus sedimenti</name>
    <dbReference type="NCBI Taxonomy" id="1420851"/>
    <lineage>
        <taxon>Bacteria</taxon>
        <taxon>Pseudomonadati</taxon>
        <taxon>Pseudomonadota</taxon>
        <taxon>Gammaproteobacteria</taxon>
        <taxon>Methylococcales</taxon>
        <taxon>Methylococcaceae</taxon>
        <taxon>Methyloprofundus</taxon>
    </lineage>
</organism>
<dbReference type="InterPro" id="IPR005135">
    <property type="entry name" value="Endo/exonuclease/phosphatase"/>
</dbReference>
<name>A0A1V8M4M9_9GAMM</name>
<dbReference type="EMBL" id="LPUF01000001">
    <property type="protein sequence ID" value="OQK16353.1"/>
    <property type="molecule type" value="Genomic_DNA"/>
</dbReference>
<dbReference type="Proteomes" id="UP000191980">
    <property type="component" value="Unassembled WGS sequence"/>
</dbReference>
<dbReference type="AlphaFoldDB" id="A0A1V8M4M9"/>
<dbReference type="Gene3D" id="3.60.10.10">
    <property type="entry name" value="Endonuclease/exonuclease/phosphatase"/>
    <property type="match status" value="1"/>
</dbReference>
<proteinExistence type="predicted"/>
<dbReference type="Pfam" id="PF03372">
    <property type="entry name" value="Exo_endo_phos"/>
    <property type="match status" value="1"/>
</dbReference>
<dbReference type="GO" id="GO:0003824">
    <property type="term" value="F:catalytic activity"/>
    <property type="evidence" value="ECO:0007669"/>
    <property type="project" value="InterPro"/>
</dbReference>
<comment type="caution">
    <text evidence="2">The sequence shown here is derived from an EMBL/GenBank/DDBJ whole genome shotgun (WGS) entry which is preliminary data.</text>
</comment>
<gene>
    <name evidence="2" type="ORF">AU255_00095</name>
</gene>
<reference evidence="2 3" key="1">
    <citation type="submission" date="2015-12" db="EMBL/GenBank/DDBJ databases">
        <authorList>
            <person name="Shamseldin A."/>
            <person name="Moawad H."/>
            <person name="Abd El-Rahim W.M."/>
            <person name="Sadowsky M.J."/>
        </authorList>
    </citation>
    <scope>NUCLEOTIDE SEQUENCE [LARGE SCALE GENOMIC DNA]</scope>
    <source>
        <strain evidence="2 3">WF1</strain>
    </source>
</reference>
<evidence type="ECO:0000313" key="2">
    <source>
        <dbReference type="EMBL" id="OQK16353.1"/>
    </source>
</evidence>
<accession>A0A1V8M4M9</accession>
<dbReference type="InterPro" id="IPR036691">
    <property type="entry name" value="Endo/exonu/phosph_ase_sf"/>
</dbReference>
<evidence type="ECO:0000259" key="1">
    <source>
        <dbReference type="Pfam" id="PF03372"/>
    </source>
</evidence>